<proteinExistence type="inferred from homology"/>
<dbReference type="OrthoDB" id="434647at2759"/>
<reference evidence="3" key="1">
    <citation type="submission" date="2020-02" db="EMBL/GenBank/DDBJ databases">
        <authorList>
            <person name="Palmer J.M."/>
        </authorList>
    </citation>
    <scope>NUCLEOTIDE SEQUENCE</scope>
    <source>
        <strain evidence="3">EPUS1.4</strain>
        <tissue evidence="3">Thallus</tissue>
    </source>
</reference>
<comment type="subcellular location">
    <subcellularLocation>
        <location evidence="1">Membrane</location>
        <topology evidence="1">Multi-pass membrane protein</topology>
    </subcellularLocation>
</comment>
<feature type="compositionally biased region" description="Polar residues" evidence="2">
    <location>
        <begin position="342"/>
        <end position="353"/>
    </location>
</feature>
<evidence type="ECO:0000256" key="2">
    <source>
        <dbReference type="SAM" id="MobiDB-lite"/>
    </source>
</evidence>
<feature type="region of interest" description="Disordered" evidence="2">
    <location>
        <begin position="187"/>
        <end position="227"/>
    </location>
</feature>
<dbReference type="Pfam" id="PF03134">
    <property type="entry name" value="TB2_DP1_HVA22"/>
    <property type="match status" value="1"/>
</dbReference>
<evidence type="ECO:0000256" key="1">
    <source>
        <dbReference type="RuleBase" id="RU362006"/>
    </source>
</evidence>
<protein>
    <recommendedName>
        <fullName evidence="1">Protein YOP1</fullName>
    </recommendedName>
</protein>
<dbReference type="Proteomes" id="UP000606974">
    <property type="component" value="Unassembled WGS sequence"/>
</dbReference>
<dbReference type="GO" id="GO:0016020">
    <property type="term" value="C:membrane"/>
    <property type="evidence" value="ECO:0007669"/>
    <property type="project" value="UniProtKB-SubCell"/>
</dbReference>
<keyword evidence="4" id="KW-1185">Reference proteome</keyword>
<comment type="caution">
    <text evidence="3">The sequence shown here is derived from an EMBL/GenBank/DDBJ whole genome shotgun (WGS) entry which is preliminary data.</text>
</comment>
<keyword evidence="1" id="KW-1133">Transmembrane helix</keyword>
<comment type="caution">
    <text evidence="1">Lacks conserved residue(s) required for the propagation of feature annotation.</text>
</comment>
<dbReference type="EMBL" id="JAACFV010000019">
    <property type="protein sequence ID" value="KAF7511505.1"/>
    <property type="molecule type" value="Genomic_DNA"/>
</dbReference>
<dbReference type="AlphaFoldDB" id="A0A8H7AUS1"/>
<feature type="compositionally biased region" description="Low complexity" evidence="2">
    <location>
        <begin position="282"/>
        <end position="291"/>
    </location>
</feature>
<dbReference type="PANTHER" id="PTHR12300">
    <property type="entry name" value="HVA22-LIKE PROTEINS"/>
    <property type="match status" value="1"/>
</dbReference>
<feature type="region of interest" description="Disordered" evidence="2">
    <location>
        <begin position="276"/>
        <end position="386"/>
    </location>
</feature>
<keyword evidence="1" id="KW-0472">Membrane</keyword>
<evidence type="ECO:0000313" key="4">
    <source>
        <dbReference type="Proteomes" id="UP000606974"/>
    </source>
</evidence>
<sequence length="386" mass="42085">MFGIIADFLASIITILLPVFASYKALRASDPAQLTPWLIYWIILSLILLVESWTVFILGWLPFYSWIRLSALSYLVLPQTQGAKLLYTNYVEPFIATHERQIEIFIGDLHDKGSRAGLGYLKRLIDLVRERAFGLQPTRPEPGQPSQASSTTAASYAQSLLSRFAMPSARTPTTSDFYSMLSGAVTAATSSPSTHPTTTRSTTNPSNSSSSSSNNPNPLIPTHLTSPTDKQTFLSAQREKLAVLMRALDREQRDLDLAYGNAPPGLEKQLEADVERRIREASSGSGSGYDESSGRGGTGMRKNRSDNSFQNIEREEFEDEEDKSATPRSEGRQRPSAGAGRRTTSGGSWNPTTWFGGAEAGSGSGSGEDRSAPDAAAQELECKCRL</sequence>
<keyword evidence="1" id="KW-0812">Transmembrane</keyword>
<gene>
    <name evidence="3" type="ORF">GJ744_004093</name>
</gene>
<name>A0A8H7AUS1_9EURO</name>
<feature type="compositionally biased region" description="Low complexity" evidence="2">
    <location>
        <begin position="189"/>
        <end position="217"/>
    </location>
</feature>
<feature type="transmembrane region" description="Helical" evidence="1">
    <location>
        <begin position="37"/>
        <end position="61"/>
    </location>
</feature>
<accession>A0A8H7AUS1</accession>
<comment type="similarity">
    <text evidence="1">Belongs to the DP1 family.</text>
</comment>
<dbReference type="InterPro" id="IPR004345">
    <property type="entry name" value="TB2_DP1_HVA22"/>
</dbReference>
<dbReference type="PANTHER" id="PTHR12300:SF177">
    <property type="entry name" value="PROTEIN YOP1"/>
    <property type="match status" value="1"/>
</dbReference>
<feature type="compositionally biased region" description="Basic and acidic residues" evidence="2">
    <location>
        <begin position="323"/>
        <end position="333"/>
    </location>
</feature>
<evidence type="ECO:0000313" key="3">
    <source>
        <dbReference type="EMBL" id="KAF7511505.1"/>
    </source>
</evidence>
<organism evidence="3 4">
    <name type="scientific">Endocarpon pusillum</name>
    <dbReference type="NCBI Taxonomy" id="364733"/>
    <lineage>
        <taxon>Eukaryota</taxon>
        <taxon>Fungi</taxon>
        <taxon>Dikarya</taxon>
        <taxon>Ascomycota</taxon>
        <taxon>Pezizomycotina</taxon>
        <taxon>Eurotiomycetes</taxon>
        <taxon>Chaetothyriomycetidae</taxon>
        <taxon>Verrucariales</taxon>
        <taxon>Verrucariaceae</taxon>
        <taxon>Endocarpon</taxon>
    </lineage>
</organism>